<organism evidence="1 2">
    <name type="scientific">Candidatus Woesebacteria bacterium CG22_combo_CG10-13_8_21_14_all_39_10</name>
    <dbReference type="NCBI Taxonomy" id="1975059"/>
    <lineage>
        <taxon>Bacteria</taxon>
        <taxon>Candidatus Woeseibacteriota</taxon>
    </lineage>
</organism>
<evidence type="ECO:0000313" key="1">
    <source>
        <dbReference type="EMBL" id="PIP57588.1"/>
    </source>
</evidence>
<evidence type="ECO:0000313" key="2">
    <source>
        <dbReference type="Proteomes" id="UP000229847"/>
    </source>
</evidence>
<name>A0A2H0BKQ2_9BACT</name>
<proteinExistence type="predicted"/>
<protein>
    <submittedName>
        <fullName evidence="1">Uncharacterized protein</fullName>
    </submittedName>
</protein>
<dbReference type="Gene3D" id="3.20.20.80">
    <property type="entry name" value="Glycosidases"/>
    <property type="match status" value="1"/>
</dbReference>
<dbReference type="InterPro" id="IPR017853">
    <property type="entry name" value="GH"/>
</dbReference>
<dbReference type="SUPFAM" id="SSF51445">
    <property type="entry name" value="(Trans)glycosidases"/>
    <property type="match status" value="1"/>
</dbReference>
<dbReference type="EMBL" id="PCSW01000069">
    <property type="protein sequence ID" value="PIP57588.1"/>
    <property type="molecule type" value="Genomic_DNA"/>
</dbReference>
<reference evidence="1 2" key="1">
    <citation type="submission" date="2017-09" db="EMBL/GenBank/DDBJ databases">
        <title>Depth-based differentiation of microbial function through sediment-hosted aquifers and enrichment of novel symbionts in the deep terrestrial subsurface.</title>
        <authorList>
            <person name="Probst A.J."/>
            <person name="Ladd B."/>
            <person name="Jarett J.K."/>
            <person name="Geller-Mcgrath D.E."/>
            <person name="Sieber C.M."/>
            <person name="Emerson J.B."/>
            <person name="Anantharaman K."/>
            <person name="Thomas B.C."/>
            <person name="Malmstrom R."/>
            <person name="Stieglmeier M."/>
            <person name="Klingl A."/>
            <person name="Woyke T."/>
            <person name="Ryan C.M."/>
            <person name="Banfield J.F."/>
        </authorList>
    </citation>
    <scope>NUCLEOTIDE SEQUENCE [LARGE SCALE GENOMIC DNA]</scope>
    <source>
        <strain evidence="1">CG22_combo_CG10-13_8_21_14_all_39_10</strain>
    </source>
</reference>
<gene>
    <name evidence="1" type="ORF">COX03_02305</name>
</gene>
<dbReference type="AlphaFoldDB" id="A0A2H0BKQ2"/>
<feature type="non-terminal residue" evidence="1">
    <location>
        <position position="244"/>
    </location>
</feature>
<sequence length="244" mass="28224">MEAFKFMQQMNFEVPGIFEKLDGWTSHSYPNHGFLGKPWENGKTSVRGYEWELNILKNTFKVSRDLPVFITETGWPKSGKGNKYYDEKTVAEYIKYAFENVWLKDERVKAVTPFVLNYPQDLFDEFSWFDKKGQPYPQCETVKNIEKVSWWPEQEKKYEIVSILLPPFLPANTKFNGKLTLKNVGQSILGEQGSIEIPAIPSENLLISPLVVPNNQKIKPGEITILDFSITSTSKSGEYTFNWE</sequence>
<dbReference type="Proteomes" id="UP000229847">
    <property type="component" value="Unassembled WGS sequence"/>
</dbReference>
<accession>A0A2H0BKQ2</accession>
<comment type="caution">
    <text evidence="1">The sequence shown here is derived from an EMBL/GenBank/DDBJ whole genome shotgun (WGS) entry which is preliminary data.</text>
</comment>